<evidence type="ECO:0000259" key="1">
    <source>
        <dbReference type="SMART" id="SM00507"/>
    </source>
</evidence>
<dbReference type="EMBL" id="FOBW01000021">
    <property type="protein sequence ID" value="SEN80260.1"/>
    <property type="molecule type" value="Genomic_DNA"/>
</dbReference>
<dbReference type="GO" id="GO:0016788">
    <property type="term" value="F:hydrolase activity, acting on ester bonds"/>
    <property type="evidence" value="ECO:0007669"/>
    <property type="project" value="InterPro"/>
</dbReference>
<protein>
    <submittedName>
        <fullName evidence="2">NUMOD4 motif-containing protein</fullName>
    </submittedName>
</protein>
<sequence>MWKIVKGYDDYIVNEKGEVRHVKTDNVVKQKNVKSGYNKVRLKVGFRYKEEYVCVIVYNSFANKGVWFPEHIKHIDGNLSNDRFTNLKHVGWGSKEEQRKEIEINFVKESEEWKEIKDYTNYYVSKGGEVFSSKTNKVISQSINTSGYRTVNISVDGKRKRLLVHRLVAEAFILNPENKPVVNHIDCNRSNASVDNLKWVTYSENSIHMVNSYNSPYQIVTELYDKEGNFIDSFPSNSRCINYIKQLPQVKKYMEGNETGFYPFEFEKDSEGNYNFEVIKLTISLTDIN</sequence>
<feature type="domain" description="HNH nuclease" evidence="1">
    <location>
        <begin position="158"/>
        <end position="206"/>
    </location>
</feature>
<dbReference type="STRING" id="930146.SAMN05192533_12138"/>
<evidence type="ECO:0000313" key="3">
    <source>
        <dbReference type="Proteomes" id="UP000198553"/>
    </source>
</evidence>
<dbReference type="Gene3D" id="3.90.75.20">
    <property type="match status" value="2"/>
</dbReference>
<organism evidence="2 3">
    <name type="scientific">Mesobacillus persicus</name>
    <dbReference type="NCBI Taxonomy" id="930146"/>
    <lineage>
        <taxon>Bacteria</taxon>
        <taxon>Bacillati</taxon>
        <taxon>Bacillota</taxon>
        <taxon>Bacilli</taxon>
        <taxon>Bacillales</taxon>
        <taxon>Bacillaceae</taxon>
        <taxon>Mesobacillus</taxon>
    </lineage>
</organism>
<dbReference type="RefSeq" id="WP_090749910.1">
    <property type="nucleotide sequence ID" value="NZ_FOBW01000021.1"/>
</dbReference>
<dbReference type="InterPro" id="IPR044925">
    <property type="entry name" value="His-Me_finger_sf"/>
</dbReference>
<gene>
    <name evidence="2" type="ORF">SAMN05192533_12138</name>
</gene>
<evidence type="ECO:0000313" key="2">
    <source>
        <dbReference type="EMBL" id="SEN80260.1"/>
    </source>
</evidence>
<accession>A0A1H8JHQ7</accession>
<dbReference type="Proteomes" id="UP000198553">
    <property type="component" value="Unassembled WGS sequence"/>
</dbReference>
<dbReference type="AlphaFoldDB" id="A0A1H8JHQ7"/>
<dbReference type="InterPro" id="IPR010902">
    <property type="entry name" value="NUMOD4"/>
</dbReference>
<dbReference type="SMART" id="SM00507">
    <property type="entry name" value="HNHc"/>
    <property type="match status" value="1"/>
</dbReference>
<name>A0A1H8JHQ7_9BACI</name>
<reference evidence="3" key="1">
    <citation type="submission" date="2016-10" db="EMBL/GenBank/DDBJ databases">
        <authorList>
            <person name="Varghese N."/>
            <person name="Submissions S."/>
        </authorList>
    </citation>
    <scope>NUCLEOTIDE SEQUENCE [LARGE SCALE GENOMIC DNA]</scope>
    <source>
        <strain evidence="3">B48,IBRC-M 10115,DSM 25386,CECT 8001</strain>
    </source>
</reference>
<dbReference type="Pfam" id="PF07463">
    <property type="entry name" value="NUMOD4"/>
    <property type="match status" value="1"/>
</dbReference>
<keyword evidence="3" id="KW-1185">Reference proteome</keyword>
<dbReference type="Pfam" id="PF13392">
    <property type="entry name" value="HNH_3"/>
    <property type="match status" value="1"/>
</dbReference>
<dbReference type="SUPFAM" id="SSF54060">
    <property type="entry name" value="His-Me finger endonucleases"/>
    <property type="match status" value="2"/>
</dbReference>
<dbReference type="InterPro" id="IPR003615">
    <property type="entry name" value="HNH_nuc"/>
</dbReference>
<dbReference type="OrthoDB" id="6631788at2"/>
<proteinExistence type="predicted"/>